<organism evidence="3 4">
    <name type="scientific">Thioflexithrix psekupsensis</name>
    <dbReference type="NCBI Taxonomy" id="1570016"/>
    <lineage>
        <taxon>Bacteria</taxon>
        <taxon>Pseudomonadati</taxon>
        <taxon>Pseudomonadota</taxon>
        <taxon>Gammaproteobacteria</taxon>
        <taxon>Thiotrichales</taxon>
        <taxon>Thioflexithrix</taxon>
    </lineage>
</organism>
<evidence type="ECO:0000256" key="2">
    <source>
        <dbReference type="SAM" id="MobiDB-lite"/>
    </source>
</evidence>
<evidence type="ECO:0000313" key="3">
    <source>
        <dbReference type="EMBL" id="OUD14190.1"/>
    </source>
</evidence>
<protein>
    <submittedName>
        <fullName evidence="3">Uncharacterized protein</fullName>
    </submittedName>
</protein>
<evidence type="ECO:0000313" key="4">
    <source>
        <dbReference type="Proteomes" id="UP000194798"/>
    </source>
</evidence>
<proteinExistence type="predicted"/>
<feature type="region of interest" description="Disordered" evidence="2">
    <location>
        <begin position="1"/>
        <end position="21"/>
    </location>
</feature>
<comment type="caution">
    <text evidence="3">The sequence shown here is derived from an EMBL/GenBank/DDBJ whole genome shotgun (WGS) entry which is preliminary data.</text>
</comment>
<reference evidence="3 4" key="1">
    <citation type="submission" date="2016-12" db="EMBL/GenBank/DDBJ databases">
        <title>Thioflexothrix psekupsii D3 genome sequencing and assembly.</title>
        <authorList>
            <person name="Fomenkov A."/>
            <person name="Vincze T."/>
            <person name="Grabovich M."/>
            <person name="Anton B.P."/>
            <person name="Dubinina G."/>
            <person name="Orlova M."/>
            <person name="Belousova E."/>
            <person name="Roberts R.J."/>
        </authorList>
    </citation>
    <scope>NUCLEOTIDE SEQUENCE [LARGE SCALE GENOMIC DNA]</scope>
    <source>
        <strain evidence="3">D3</strain>
    </source>
</reference>
<feature type="compositionally biased region" description="Polar residues" evidence="2">
    <location>
        <begin position="1"/>
        <end position="12"/>
    </location>
</feature>
<dbReference type="RefSeq" id="WP_086487977.1">
    <property type="nucleotide sequence ID" value="NZ_MSLT01000012.1"/>
</dbReference>
<dbReference type="EMBL" id="MSLT01000012">
    <property type="protein sequence ID" value="OUD14190.1"/>
    <property type="molecule type" value="Genomic_DNA"/>
</dbReference>
<sequence>MSVTTERMSQVSPALRHEFDLHDEDDHYLSPQTEQEEQDYLALKVAQEVEDEVIELEIEHRQLQVAFEKQTVAYEAALALVRQGELDNTDACEWSERRAQLTQQMQDLRRKIRVKEKVLEQIKESIKTARYRIVNPVAMRNVHFF</sequence>
<gene>
    <name evidence="3" type="ORF">TPSD3_07620</name>
</gene>
<name>A0A251X8D4_9GAMM</name>
<evidence type="ECO:0000256" key="1">
    <source>
        <dbReference type="SAM" id="Coils"/>
    </source>
</evidence>
<feature type="coiled-coil region" evidence="1">
    <location>
        <begin position="98"/>
        <end position="125"/>
    </location>
</feature>
<accession>A0A251X8D4</accession>
<keyword evidence="1" id="KW-0175">Coiled coil</keyword>
<dbReference type="Proteomes" id="UP000194798">
    <property type="component" value="Unassembled WGS sequence"/>
</dbReference>
<keyword evidence="4" id="KW-1185">Reference proteome</keyword>
<dbReference type="AlphaFoldDB" id="A0A251X8D4"/>